<reference evidence="2" key="1">
    <citation type="submission" date="2020-09" db="EMBL/GenBank/DDBJ databases">
        <title>Genome-Enabled Discovery of Anthraquinone Biosynthesis in Senna tora.</title>
        <authorList>
            <person name="Kang S.-H."/>
            <person name="Pandey R.P."/>
            <person name="Lee C.-M."/>
            <person name="Sim J.-S."/>
            <person name="Jeong J.-T."/>
            <person name="Choi B.-S."/>
            <person name="Jung M."/>
            <person name="Ginzburg D."/>
            <person name="Zhao K."/>
            <person name="Won S.Y."/>
            <person name="Oh T.-J."/>
            <person name="Yu Y."/>
            <person name="Kim N.-H."/>
            <person name="Lee O.R."/>
            <person name="Lee T.-H."/>
            <person name="Bashyal P."/>
            <person name="Kim T.-S."/>
            <person name="Lee W.-H."/>
            <person name="Kawkins C."/>
            <person name="Kim C.-K."/>
            <person name="Kim J.S."/>
            <person name="Ahn B.O."/>
            <person name="Rhee S.Y."/>
            <person name="Sohng J.K."/>
        </authorList>
    </citation>
    <scope>NUCLEOTIDE SEQUENCE</scope>
    <source>
        <tissue evidence="2">Leaf</tissue>
    </source>
</reference>
<comment type="caution">
    <text evidence="2">The sequence shown here is derived from an EMBL/GenBank/DDBJ whole genome shotgun (WGS) entry which is preliminary data.</text>
</comment>
<protein>
    <submittedName>
        <fullName evidence="2">Uncharacterized protein</fullName>
    </submittedName>
</protein>
<organism evidence="2 3">
    <name type="scientific">Senna tora</name>
    <dbReference type="NCBI Taxonomy" id="362788"/>
    <lineage>
        <taxon>Eukaryota</taxon>
        <taxon>Viridiplantae</taxon>
        <taxon>Streptophyta</taxon>
        <taxon>Embryophyta</taxon>
        <taxon>Tracheophyta</taxon>
        <taxon>Spermatophyta</taxon>
        <taxon>Magnoliopsida</taxon>
        <taxon>eudicotyledons</taxon>
        <taxon>Gunneridae</taxon>
        <taxon>Pentapetalae</taxon>
        <taxon>rosids</taxon>
        <taxon>fabids</taxon>
        <taxon>Fabales</taxon>
        <taxon>Fabaceae</taxon>
        <taxon>Caesalpinioideae</taxon>
        <taxon>Cassia clade</taxon>
        <taxon>Senna</taxon>
    </lineage>
</organism>
<name>A0A834WZR0_9FABA</name>
<evidence type="ECO:0000256" key="1">
    <source>
        <dbReference type="SAM" id="MobiDB-lite"/>
    </source>
</evidence>
<keyword evidence="3" id="KW-1185">Reference proteome</keyword>
<accession>A0A834WZR0</accession>
<dbReference type="EMBL" id="JAAIUW010000004">
    <property type="protein sequence ID" value="KAF7835368.1"/>
    <property type="molecule type" value="Genomic_DNA"/>
</dbReference>
<feature type="region of interest" description="Disordered" evidence="1">
    <location>
        <begin position="1"/>
        <end position="23"/>
    </location>
</feature>
<gene>
    <name evidence="2" type="ORF">G2W53_010227</name>
</gene>
<evidence type="ECO:0000313" key="3">
    <source>
        <dbReference type="Proteomes" id="UP000634136"/>
    </source>
</evidence>
<proteinExistence type="predicted"/>
<dbReference type="Proteomes" id="UP000634136">
    <property type="component" value="Unassembled WGS sequence"/>
</dbReference>
<evidence type="ECO:0000313" key="2">
    <source>
        <dbReference type="EMBL" id="KAF7835368.1"/>
    </source>
</evidence>
<dbReference type="AlphaFoldDB" id="A0A834WZR0"/>
<sequence>MPHGSVGRGRLSSSKKKQSRKRIIDGLRRRLPSWISKGSFDKKPVKQGVPHCSSFANPALQEIIGDAWFDSVAKFESDCDDDYQSVLDDDVFVNGIEESNLTTESNHASAIISKNEGLAKEEQAESNLTTESNHASAIISKNEGLAKEEQAGTPGLTGFLSNDPLDIREDNILLRPSFLFLRLYLFLRRQPPSSHTPIRH</sequence>
<feature type="compositionally biased region" description="Low complexity" evidence="1">
    <location>
        <begin position="1"/>
        <end position="12"/>
    </location>
</feature>